<accession>A0ACC3NUL7</accession>
<reference evidence="1" key="1">
    <citation type="submission" date="2023-07" db="EMBL/GenBank/DDBJ databases">
        <title>Black Yeasts Isolated from many extreme environments.</title>
        <authorList>
            <person name="Coleine C."/>
            <person name="Stajich J.E."/>
            <person name="Selbmann L."/>
        </authorList>
    </citation>
    <scope>NUCLEOTIDE SEQUENCE</scope>
    <source>
        <strain evidence="1">CCFEE 5714</strain>
    </source>
</reference>
<evidence type="ECO:0000313" key="2">
    <source>
        <dbReference type="Proteomes" id="UP001281147"/>
    </source>
</evidence>
<organism evidence="1 2">
    <name type="scientific">Vermiconidia calcicola</name>
    <dbReference type="NCBI Taxonomy" id="1690605"/>
    <lineage>
        <taxon>Eukaryota</taxon>
        <taxon>Fungi</taxon>
        <taxon>Dikarya</taxon>
        <taxon>Ascomycota</taxon>
        <taxon>Pezizomycotina</taxon>
        <taxon>Dothideomycetes</taxon>
        <taxon>Dothideomycetidae</taxon>
        <taxon>Mycosphaerellales</taxon>
        <taxon>Extremaceae</taxon>
        <taxon>Vermiconidia</taxon>
    </lineage>
</organism>
<gene>
    <name evidence="1" type="ORF">LTR37_001929</name>
</gene>
<sequence>MVLLAVRHKQRLKLLQSPNYPIGNGLNLATSSTILLLSIGMYFFMKADNARREKKDIDAELAGLEQKQIQDLDWKHPGFKWRP</sequence>
<dbReference type="EMBL" id="JAUTXU010000010">
    <property type="protein sequence ID" value="KAK3723206.1"/>
    <property type="molecule type" value="Genomic_DNA"/>
</dbReference>
<comment type="caution">
    <text evidence="1">The sequence shown here is derived from an EMBL/GenBank/DDBJ whole genome shotgun (WGS) entry which is preliminary data.</text>
</comment>
<name>A0ACC3NUL7_9PEZI</name>
<evidence type="ECO:0000313" key="1">
    <source>
        <dbReference type="EMBL" id="KAK3723206.1"/>
    </source>
</evidence>
<protein>
    <submittedName>
        <fullName evidence="1">Uncharacterized protein</fullName>
    </submittedName>
</protein>
<keyword evidence="2" id="KW-1185">Reference proteome</keyword>
<dbReference type="Proteomes" id="UP001281147">
    <property type="component" value="Unassembled WGS sequence"/>
</dbReference>
<proteinExistence type="predicted"/>